<evidence type="ECO:0000256" key="7">
    <source>
        <dbReference type="SAM" id="Phobius"/>
    </source>
</evidence>
<feature type="transmembrane region" description="Helical" evidence="7">
    <location>
        <begin position="33"/>
        <end position="52"/>
    </location>
</feature>
<dbReference type="GO" id="GO:0016020">
    <property type="term" value="C:membrane"/>
    <property type="evidence" value="ECO:0007669"/>
    <property type="project" value="UniProtKB-SubCell"/>
</dbReference>
<evidence type="ECO:0000256" key="3">
    <source>
        <dbReference type="ARBA" id="ARBA00014258"/>
    </source>
</evidence>
<feature type="transmembrane region" description="Helical" evidence="7">
    <location>
        <begin position="64"/>
        <end position="88"/>
    </location>
</feature>
<evidence type="ECO:0000256" key="4">
    <source>
        <dbReference type="ARBA" id="ARBA00022692"/>
    </source>
</evidence>
<dbReference type="EMBL" id="BMAO01037846">
    <property type="protein sequence ID" value="GFR20656.1"/>
    <property type="molecule type" value="Genomic_DNA"/>
</dbReference>
<dbReference type="Pfam" id="PF01940">
    <property type="entry name" value="DUF92"/>
    <property type="match status" value="1"/>
</dbReference>
<dbReference type="Proteomes" id="UP000887116">
    <property type="component" value="Unassembled WGS sequence"/>
</dbReference>
<organism evidence="8 9">
    <name type="scientific">Trichonephila clavata</name>
    <name type="common">Joro spider</name>
    <name type="synonym">Nephila clavata</name>
    <dbReference type="NCBI Taxonomy" id="2740835"/>
    <lineage>
        <taxon>Eukaryota</taxon>
        <taxon>Metazoa</taxon>
        <taxon>Ecdysozoa</taxon>
        <taxon>Arthropoda</taxon>
        <taxon>Chelicerata</taxon>
        <taxon>Arachnida</taxon>
        <taxon>Araneae</taxon>
        <taxon>Araneomorphae</taxon>
        <taxon>Entelegynae</taxon>
        <taxon>Araneoidea</taxon>
        <taxon>Nephilidae</taxon>
        <taxon>Trichonephila</taxon>
    </lineage>
</organism>
<name>A0A8X6HB70_TRICU</name>
<feature type="transmembrane region" description="Helical" evidence="7">
    <location>
        <begin position="201"/>
        <end position="225"/>
    </location>
</feature>
<sequence length="320" mass="34760">MLVYVSTTVFSVTLLLCIINFIQQCYHGTCDFYLKRCIFSIIISLLVAGWGLKRRSLNWSGAIVGTLVGFIHTFSSYCFLACLFTFFYTSSKATRFHSEKKKHLEAEYKEGGQRNSRQVLCNGSASSIMAMLFILNGGPGELAIQFHKSYLRSWLSAAVLSSLAGANGDTWASEIGTVMAKKEPLLITSLRKVPVGTNGGFTLIGLICSALGGSVVGCAYLLALYLSDQNIGISQQAFLLIFIGTFAGFFGSVFDSLVGATLQYSGLDTRTGKIVEKPGIGVKHISGRPLFDNHSVNMITTIITSIAVPTITAHLYNCFR</sequence>
<dbReference type="InterPro" id="IPR002794">
    <property type="entry name" value="DUF92_TMEM19"/>
</dbReference>
<keyword evidence="4 7" id="KW-0812">Transmembrane</keyword>
<gene>
    <name evidence="8" type="primary">TMEM19</name>
    <name evidence="8" type="ORF">TNCT_515861</name>
</gene>
<evidence type="ECO:0000256" key="1">
    <source>
        <dbReference type="ARBA" id="ARBA00004141"/>
    </source>
</evidence>
<comment type="subcellular location">
    <subcellularLocation>
        <location evidence="1">Membrane</location>
        <topology evidence="1">Multi-pass membrane protein</topology>
    </subcellularLocation>
</comment>
<feature type="transmembrane region" description="Helical" evidence="7">
    <location>
        <begin position="119"/>
        <end position="138"/>
    </location>
</feature>
<accession>A0A8X6HB70</accession>
<protein>
    <recommendedName>
        <fullName evidence="3">Transmembrane protein 19</fullName>
    </recommendedName>
</protein>
<proteinExistence type="inferred from homology"/>
<dbReference type="PANTHER" id="PTHR13353">
    <property type="entry name" value="TRANSMEMBRANE PROTEIN 19"/>
    <property type="match status" value="1"/>
</dbReference>
<comment type="similarity">
    <text evidence="2">Belongs to the TMEM19 family.</text>
</comment>
<reference evidence="8" key="1">
    <citation type="submission" date="2020-07" db="EMBL/GenBank/DDBJ databases">
        <title>Multicomponent nature underlies the extraordinary mechanical properties of spider dragline silk.</title>
        <authorList>
            <person name="Kono N."/>
            <person name="Nakamura H."/>
            <person name="Mori M."/>
            <person name="Yoshida Y."/>
            <person name="Ohtoshi R."/>
            <person name="Malay A.D."/>
            <person name="Moran D.A.P."/>
            <person name="Tomita M."/>
            <person name="Numata K."/>
            <person name="Arakawa K."/>
        </authorList>
    </citation>
    <scope>NUCLEOTIDE SEQUENCE</scope>
</reference>
<feature type="transmembrane region" description="Helical" evidence="7">
    <location>
        <begin position="298"/>
        <end position="319"/>
    </location>
</feature>
<evidence type="ECO:0000256" key="5">
    <source>
        <dbReference type="ARBA" id="ARBA00022989"/>
    </source>
</evidence>
<comment type="caution">
    <text evidence="8">The sequence shown here is derived from an EMBL/GenBank/DDBJ whole genome shotgun (WGS) entry which is preliminary data.</text>
</comment>
<keyword evidence="9" id="KW-1185">Reference proteome</keyword>
<evidence type="ECO:0000313" key="9">
    <source>
        <dbReference type="Proteomes" id="UP000887116"/>
    </source>
</evidence>
<keyword evidence="5 7" id="KW-1133">Transmembrane helix</keyword>
<feature type="transmembrane region" description="Helical" evidence="7">
    <location>
        <begin position="237"/>
        <end position="254"/>
    </location>
</feature>
<keyword evidence="6 7" id="KW-0472">Membrane</keyword>
<evidence type="ECO:0000256" key="6">
    <source>
        <dbReference type="ARBA" id="ARBA00023136"/>
    </source>
</evidence>
<evidence type="ECO:0000256" key="2">
    <source>
        <dbReference type="ARBA" id="ARBA00009012"/>
    </source>
</evidence>
<dbReference type="PANTHER" id="PTHR13353:SF5">
    <property type="entry name" value="TRANSMEMBRANE PROTEIN 19"/>
    <property type="match status" value="1"/>
</dbReference>
<dbReference type="AlphaFoldDB" id="A0A8X6HB70"/>
<evidence type="ECO:0000313" key="8">
    <source>
        <dbReference type="EMBL" id="GFR20656.1"/>
    </source>
</evidence>
<feature type="transmembrane region" description="Helical" evidence="7">
    <location>
        <begin position="6"/>
        <end position="26"/>
    </location>
</feature>
<dbReference type="OrthoDB" id="30881at2759"/>